<evidence type="ECO:0000313" key="3">
    <source>
        <dbReference type="EMBL" id="GAA0231242.1"/>
    </source>
</evidence>
<dbReference type="PANTHER" id="PTHR48081">
    <property type="entry name" value="AB HYDROLASE SUPERFAMILY PROTEIN C4A8.06C"/>
    <property type="match status" value="1"/>
</dbReference>
<dbReference type="InterPro" id="IPR050300">
    <property type="entry name" value="GDXG_lipolytic_enzyme"/>
</dbReference>
<gene>
    <name evidence="3" type="ORF">GCM10008964_22990</name>
</gene>
<proteinExistence type="predicted"/>
<organism evidence="3 4">
    <name type="scientific">Methylophaga marina</name>
    <dbReference type="NCBI Taxonomy" id="45495"/>
    <lineage>
        <taxon>Bacteria</taxon>
        <taxon>Pseudomonadati</taxon>
        <taxon>Pseudomonadota</taxon>
        <taxon>Gammaproteobacteria</taxon>
        <taxon>Thiotrichales</taxon>
        <taxon>Piscirickettsiaceae</taxon>
        <taxon>Methylophaga</taxon>
    </lineage>
</organism>
<keyword evidence="1 3" id="KW-0378">Hydrolase</keyword>
<keyword evidence="4" id="KW-1185">Reference proteome</keyword>
<protein>
    <submittedName>
        <fullName evidence="3">Alpha/beta hydrolase</fullName>
    </submittedName>
</protein>
<evidence type="ECO:0000256" key="1">
    <source>
        <dbReference type="ARBA" id="ARBA00022801"/>
    </source>
</evidence>
<dbReference type="GO" id="GO:0016787">
    <property type="term" value="F:hydrolase activity"/>
    <property type="evidence" value="ECO:0007669"/>
    <property type="project" value="UniProtKB-KW"/>
</dbReference>
<comment type="caution">
    <text evidence="3">The sequence shown here is derived from an EMBL/GenBank/DDBJ whole genome shotgun (WGS) entry which is preliminary data.</text>
</comment>
<accession>A0ABP3DF89</accession>
<evidence type="ECO:0000259" key="2">
    <source>
        <dbReference type="Pfam" id="PF20434"/>
    </source>
</evidence>
<dbReference type="InterPro" id="IPR029058">
    <property type="entry name" value="AB_hydrolase_fold"/>
</dbReference>
<name>A0ABP3DF89_9GAMM</name>
<dbReference type="Gene3D" id="3.40.50.1820">
    <property type="entry name" value="alpha/beta hydrolase"/>
    <property type="match status" value="1"/>
</dbReference>
<dbReference type="Proteomes" id="UP001501476">
    <property type="component" value="Unassembled WGS sequence"/>
</dbReference>
<dbReference type="EMBL" id="BAAADG010000018">
    <property type="protein sequence ID" value="GAA0231242.1"/>
    <property type="molecule type" value="Genomic_DNA"/>
</dbReference>
<reference evidence="4" key="1">
    <citation type="journal article" date="2019" name="Int. J. Syst. Evol. Microbiol.">
        <title>The Global Catalogue of Microorganisms (GCM) 10K type strain sequencing project: providing services to taxonomists for standard genome sequencing and annotation.</title>
        <authorList>
            <consortium name="The Broad Institute Genomics Platform"/>
            <consortium name="The Broad Institute Genome Sequencing Center for Infectious Disease"/>
            <person name="Wu L."/>
            <person name="Ma J."/>
        </authorList>
    </citation>
    <scope>NUCLEOTIDE SEQUENCE [LARGE SCALE GENOMIC DNA]</scope>
    <source>
        <strain evidence="4">JCM 6886</strain>
    </source>
</reference>
<feature type="domain" description="BD-FAE-like" evidence="2">
    <location>
        <begin position="29"/>
        <end position="217"/>
    </location>
</feature>
<dbReference type="InterPro" id="IPR049492">
    <property type="entry name" value="BD-FAE-like_dom"/>
</dbReference>
<sequence>MTVLNALVPDNGYQKLADKAYGDENRQKLDIYLPAHTRSDHPLKTVVFFYGGSWDSGSKADYKFVAEALTSAGYIVVIPDYRLYPEVVFPAFVDDGARAVTWVLEHINEYGGEAGHVTIAGHSAGAHIAALLSLDATYLAKYDHQPTDVTAMIGLAGPYDFLPLQSDRLKQIFGPEQQRWRSQPIHFVEGNNPPMLLMVGNKDRTVLPKNSVNLATKIKQKNGAVELIEFDDLNHVAMVSYLAKPLRGRDELRQTIIAFINQF</sequence>
<dbReference type="Pfam" id="PF20434">
    <property type="entry name" value="BD-FAE"/>
    <property type="match status" value="1"/>
</dbReference>
<evidence type="ECO:0000313" key="4">
    <source>
        <dbReference type="Proteomes" id="UP001501476"/>
    </source>
</evidence>
<dbReference type="PANTHER" id="PTHR48081:SF33">
    <property type="entry name" value="KYNURENINE FORMAMIDASE"/>
    <property type="match status" value="1"/>
</dbReference>
<dbReference type="SUPFAM" id="SSF53474">
    <property type="entry name" value="alpha/beta-Hydrolases"/>
    <property type="match status" value="1"/>
</dbReference>